<sequence length="150" mass="16137">MPELGKAAVTASARVFSRCDTHPERHDPILSSMDAELREIGLTTPQYAVLAYLKVEPGASNVALARQAFITPQTMQAILVTLEKSGFIKRTPHPEHGRVQKTELTPSGDQALAAASEIVAEAEQRLVDAAAPLGPEVVVTMLMRLANALR</sequence>
<name>A0AAC9P8H1_9PROT</name>
<evidence type="ECO:0000259" key="1">
    <source>
        <dbReference type="PROSITE" id="PS50995"/>
    </source>
</evidence>
<dbReference type="InterPro" id="IPR000835">
    <property type="entry name" value="HTH_MarR-typ"/>
</dbReference>
<dbReference type="SUPFAM" id="SSF46785">
    <property type="entry name" value="Winged helix' DNA-binding domain"/>
    <property type="match status" value="1"/>
</dbReference>
<feature type="domain" description="HTH marR-type" evidence="1">
    <location>
        <begin position="1"/>
        <end position="147"/>
    </location>
</feature>
<reference evidence="3" key="1">
    <citation type="submission" date="2016-11" db="EMBL/GenBank/DDBJ databases">
        <title>Comparative genomic and phenotypic analysis of Granulibacter bethesdensis clinical isolates from patients with chronic granulomatous disease.</title>
        <authorList>
            <person name="Zarember K.A."/>
            <person name="Porcella S.F."/>
            <person name="Chu J."/>
            <person name="Ding L."/>
            <person name="Dahlstrom E."/>
            <person name="Barbian K."/>
            <person name="Martens C."/>
            <person name="Sykora L."/>
            <person name="Kramer S."/>
            <person name="Pettinato A.M."/>
            <person name="Hong H."/>
            <person name="Wald G."/>
            <person name="Berg L.J."/>
            <person name="Rogge L.S."/>
            <person name="Greenberg D.E."/>
            <person name="Falcone E.L."/>
            <person name="Neves J.F."/>
            <person name="Simoes M.J."/>
            <person name="Casal M."/>
            <person name="Rodriguez-Lopez F.C."/>
            <person name="Zelazny A."/>
            <person name="Gallin J.I."/>
            <person name="Holland S.M."/>
        </authorList>
    </citation>
    <scope>NUCLEOTIDE SEQUENCE [LARGE SCALE GENOMIC DNA]</scope>
    <source>
        <strain evidence="3">NIH9.1</strain>
    </source>
</reference>
<dbReference type="PROSITE" id="PS50995">
    <property type="entry name" value="HTH_MARR_2"/>
    <property type="match status" value="1"/>
</dbReference>
<protein>
    <submittedName>
        <fullName evidence="2">Transcriptional regulator, MarR family</fullName>
    </submittedName>
</protein>
<dbReference type="GO" id="GO:0006950">
    <property type="term" value="P:response to stress"/>
    <property type="evidence" value="ECO:0007669"/>
    <property type="project" value="TreeGrafter"/>
</dbReference>
<dbReference type="AlphaFoldDB" id="A0AAC9P8H1"/>
<dbReference type="PANTHER" id="PTHR33164:SF43">
    <property type="entry name" value="HTH-TYPE TRANSCRIPTIONAL REPRESSOR YETL"/>
    <property type="match status" value="1"/>
</dbReference>
<dbReference type="SMART" id="SM00347">
    <property type="entry name" value="HTH_MARR"/>
    <property type="match status" value="1"/>
</dbReference>
<dbReference type="InterPro" id="IPR036388">
    <property type="entry name" value="WH-like_DNA-bd_sf"/>
</dbReference>
<evidence type="ECO:0000313" key="2">
    <source>
        <dbReference type="EMBL" id="APH54528.1"/>
    </source>
</evidence>
<evidence type="ECO:0000313" key="3">
    <source>
        <dbReference type="Proteomes" id="UP000182373"/>
    </source>
</evidence>
<dbReference type="InterPro" id="IPR036390">
    <property type="entry name" value="WH_DNA-bd_sf"/>
</dbReference>
<gene>
    <name evidence="2" type="ORF">GbCGDNIH9_8542</name>
</gene>
<dbReference type="PANTHER" id="PTHR33164">
    <property type="entry name" value="TRANSCRIPTIONAL REGULATOR, MARR FAMILY"/>
    <property type="match status" value="1"/>
</dbReference>
<dbReference type="Proteomes" id="UP000182373">
    <property type="component" value="Chromosome"/>
</dbReference>
<dbReference type="Gene3D" id="1.10.10.10">
    <property type="entry name" value="Winged helix-like DNA-binding domain superfamily/Winged helix DNA-binding domain"/>
    <property type="match status" value="1"/>
</dbReference>
<dbReference type="EMBL" id="CP018191">
    <property type="protein sequence ID" value="APH54528.1"/>
    <property type="molecule type" value="Genomic_DNA"/>
</dbReference>
<proteinExistence type="predicted"/>
<dbReference type="InterPro" id="IPR039422">
    <property type="entry name" value="MarR/SlyA-like"/>
</dbReference>
<dbReference type="Pfam" id="PF12802">
    <property type="entry name" value="MarR_2"/>
    <property type="match status" value="1"/>
</dbReference>
<organism evidence="2 3">
    <name type="scientific">Granulibacter bethesdensis</name>
    <dbReference type="NCBI Taxonomy" id="364410"/>
    <lineage>
        <taxon>Bacteria</taxon>
        <taxon>Pseudomonadati</taxon>
        <taxon>Pseudomonadota</taxon>
        <taxon>Alphaproteobacteria</taxon>
        <taxon>Acetobacterales</taxon>
        <taxon>Acetobacteraceae</taxon>
        <taxon>Granulibacter</taxon>
    </lineage>
</organism>
<accession>A0AAC9P8H1</accession>
<dbReference type="GO" id="GO:0003700">
    <property type="term" value="F:DNA-binding transcription factor activity"/>
    <property type="evidence" value="ECO:0007669"/>
    <property type="project" value="InterPro"/>
</dbReference>